<dbReference type="EMBL" id="PQFF01000504">
    <property type="protein sequence ID" value="RHZ46835.1"/>
    <property type="molecule type" value="Genomic_DNA"/>
</dbReference>
<reference evidence="1 2" key="1">
    <citation type="submission" date="2018-08" db="EMBL/GenBank/DDBJ databases">
        <title>Genome and evolution of the arbuscular mycorrhizal fungus Diversispora epigaea (formerly Glomus versiforme) and its bacterial endosymbionts.</title>
        <authorList>
            <person name="Sun X."/>
            <person name="Fei Z."/>
            <person name="Harrison M."/>
        </authorList>
    </citation>
    <scope>NUCLEOTIDE SEQUENCE [LARGE SCALE GENOMIC DNA]</scope>
    <source>
        <strain evidence="1 2">IT104</strain>
    </source>
</reference>
<gene>
    <name evidence="1" type="ORF">Glove_606g11</name>
</gene>
<name>A0A397G744_9GLOM</name>
<dbReference type="AlphaFoldDB" id="A0A397G744"/>
<organism evidence="1 2">
    <name type="scientific">Diversispora epigaea</name>
    <dbReference type="NCBI Taxonomy" id="1348612"/>
    <lineage>
        <taxon>Eukaryota</taxon>
        <taxon>Fungi</taxon>
        <taxon>Fungi incertae sedis</taxon>
        <taxon>Mucoromycota</taxon>
        <taxon>Glomeromycotina</taxon>
        <taxon>Glomeromycetes</taxon>
        <taxon>Diversisporales</taxon>
        <taxon>Diversisporaceae</taxon>
        <taxon>Diversispora</taxon>
    </lineage>
</organism>
<dbReference type="Proteomes" id="UP000266861">
    <property type="component" value="Unassembled WGS sequence"/>
</dbReference>
<evidence type="ECO:0000313" key="2">
    <source>
        <dbReference type="Proteomes" id="UP000266861"/>
    </source>
</evidence>
<protein>
    <submittedName>
        <fullName evidence="1">Uncharacterized protein</fullName>
    </submittedName>
</protein>
<proteinExistence type="predicted"/>
<comment type="caution">
    <text evidence="1">The sequence shown here is derived from an EMBL/GenBank/DDBJ whole genome shotgun (WGS) entry which is preliminary data.</text>
</comment>
<evidence type="ECO:0000313" key="1">
    <source>
        <dbReference type="EMBL" id="RHZ46835.1"/>
    </source>
</evidence>
<sequence>MGSLQIRMAGYYDVKYDRQFVDLKIGREPMHKVTKILLLSSYSTIGDKDKPPSVTTPIYRRYYKYQQYILEEFYNSNIMLIGGSRFAEGQNSRLAIITNMFLAERMKWVLYKYEWRDIMMSNMIVSLLT</sequence>
<accession>A0A397G744</accession>
<keyword evidence="2" id="KW-1185">Reference proteome</keyword>